<dbReference type="RefSeq" id="WP_138921959.1">
    <property type="nucleotide sequence ID" value="NZ_CP090569.1"/>
</dbReference>
<dbReference type="AlphaFoldDB" id="A0A9J6ZUB0"/>
<name>A0A9J6ZUB0_9GAMM</name>
<keyword evidence="2" id="KW-1185">Reference proteome</keyword>
<protein>
    <submittedName>
        <fullName evidence="1">Uncharacterized protein</fullName>
    </submittedName>
</protein>
<reference evidence="1" key="1">
    <citation type="journal article" date="2022" name="Mol. Ecol. Resour.">
        <title>The complete and closed genome of the facultative generalist Candidatus Endoriftia persephone from deep-sea hydrothermal vents.</title>
        <authorList>
            <person name="de Oliveira A.L."/>
            <person name="Srivastava A."/>
            <person name="Espada-Hinojosa S."/>
            <person name="Bright M."/>
        </authorList>
    </citation>
    <scope>NUCLEOTIDE SEQUENCE</scope>
    <source>
        <strain evidence="1">Tica-EPR-9o50.N</strain>
    </source>
</reference>
<dbReference type="Proteomes" id="UP001056649">
    <property type="component" value="Chromosome"/>
</dbReference>
<accession>A0A9J6ZUB0</accession>
<dbReference type="EMBL" id="CP090569">
    <property type="protein sequence ID" value="USF86372.1"/>
    <property type="molecule type" value="Genomic_DNA"/>
</dbReference>
<proteinExistence type="predicted"/>
<organism evidence="1 2">
    <name type="scientific">Candidatus Endoriftia persephonae</name>
    <dbReference type="NCBI Taxonomy" id="393765"/>
    <lineage>
        <taxon>Bacteria</taxon>
        <taxon>Pseudomonadati</taxon>
        <taxon>Pseudomonadota</taxon>
        <taxon>Gammaproteobacteria</taxon>
        <taxon>Chromatiales</taxon>
        <taxon>Sedimenticolaceae</taxon>
        <taxon>Candidatus Endoriftia</taxon>
    </lineage>
</organism>
<evidence type="ECO:0000313" key="2">
    <source>
        <dbReference type="Proteomes" id="UP001056649"/>
    </source>
</evidence>
<gene>
    <name evidence="1" type="ORF">L0Y14_09460</name>
</gene>
<sequence>MGWEIISGAVIALLAVLDSRRENEQNRVNESLQALGDAYYSTVTYYDTDFTNSSAKRHEQLLLAQKWDRVANLTRQFDSNIASRFSLKSRFWQDGEAWSSSKIKGAKISLENIRRDVRFLLIPKQKKG</sequence>
<evidence type="ECO:0000313" key="1">
    <source>
        <dbReference type="EMBL" id="USF86372.1"/>
    </source>
</evidence>
<dbReference type="KEGG" id="eps:L0Y14_09460"/>